<dbReference type="Proteomes" id="UP001386955">
    <property type="component" value="Unassembled WGS sequence"/>
</dbReference>
<proteinExistence type="predicted"/>
<dbReference type="EMBL" id="JAYMYS010000006">
    <property type="protein sequence ID" value="KAK7388591.1"/>
    <property type="molecule type" value="Genomic_DNA"/>
</dbReference>
<dbReference type="AlphaFoldDB" id="A0AAN9XDZ8"/>
<reference evidence="1 2" key="1">
    <citation type="submission" date="2024-01" db="EMBL/GenBank/DDBJ databases">
        <title>The genomes of 5 underutilized Papilionoideae crops provide insights into root nodulation and disease resistanc.</title>
        <authorList>
            <person name="Jiang F."/>
        </authorList>
    </citation>
    <scope>NUCLEOTIDE SEQUENCE [LARGE SCALE GENOMIC DNA]</scope>
    <source>
        <strain evidence="1">DUOXIRENSHENG_FW03</strain>
        <tissue evidence="1">Leaves</tissue>
    </source>
</reference>
<protein>
    <submittedName>
        <fullName evidence="1">Uncharacterized protein</fullName>
    </submittedName>
</protein>
<accession>A0AAN9XDZ8</accession>
<evidence type="ECO:0000313" key="2">
    <source>
        <dbReference type="Proteomes" id="UP001386955"/>
    </source>
</evidence>
<keyword evidence="2" id="KW-1185">Reference proteome</keyword>
<evidence type="ECO:0000313" key="1">
    <source>
        <dbReference type="EMBL" id="KAK7388591.1"/>
    </source>
</evidence>
<comment type="caution">
    <text evidence="1">The sequence shown here is derived from an EMBL/GenBank/DDBJ whole genome shotgun (WGS) entry which is preliminary data.</text>
</comment>
<name>A0AAN9XDZ8_PSOTE</name>
<gene>
    <name evidence="1" type="ORF">VNO78_23412</name>
</gene>
<sequence>MIKNKEKRSEVHAKLKHQKRLEKRTKAKVCDAALNKALKLDEEVPHLFSFSLHLIILSSSGERVPSTLEKTRELDETVCNPDDNEIIFKQNLTVACLDHHSSSSFLPSELHAIARMKKDVYGKMRRGNRVRDAK</sequence>
<organism evidence="1 2">
    <name type="scientific">Psophocarpus tetragonolobus</name>
    <name type="common">Winged bean</name>
    <name type="synonym">Dolichos tetragonolobus</name>
    <dbReference type="NCBI Taxonomy" id="3891"/>
    <lineage>
        <taxon>Eukaryota</taxon>
        <taxon>Viridiplantae</taxon>
        <taxon>Streptophyta</taxon>
        <taxon>Embryophyta</taxon>
        <taxon>Tracheophyta</taxon>
        <taxon>Spermatophyta</taxon>
        <taxon>Magnoliopsida</taxon>
        <taxon>eudicotyledons</taxon>
        <taxon>Gunneridae</taxon>
        <taxon>Pentapetalae</taxon>
        <taxon>rosids</taxon>
        <taxon>fabids</taxon>
        <taxon>Fabales</taxon>
        <taxon>Fabaceae</taxon>
        <taxon>Papilionoideae</taxon>
        <taxon>50 kb inversion clade</taxon>
        <taxon>NPAAA clade</taxon>
        <taxon>indigoferoid/millettioid clade</taxon>
        <taxon>Phaseoleae</taxon>
        <taxon>Psophocarpus</taxon>
    </lineage>
</organism>